<dbReference type="Pfam" id="PF01402">
    <property type="entry name" value="RHH_1"/>
    <property type="match status" value="1"/>
</dbReference>
<gene>
    <name evidence="2" type="ORF">Cha6605_3872</name>
</gene>
<dbReference type="STRING" id="1173020.Cha6605_3872"/>
<keyword evidence="3" id="KW-1185">Reference proteome</keyword>
<dbReference type="InterPro" id="IPR010985">
    <property type="entry name" value="Ribbon_hlx_hlx"/>
</dbReference>
<dbReference type="AlphaFoldDB" id="K9UJ73"/>
<dbReference type="EMBL" id="CP003600">
    <property type="protein sequence ID" value="AFY94840.1"/>
    <property type="molecule type" value="Genomic_DNA"/>
</dbReference>
<dbReference type="Gene3D" id="1.10.1220.10">
    <property type="entry name" value="Met repressor-like"/>
    <property type="match status" value="1"/>
</dbReference>
<protein>
    <submittedName>
        <fullName evidence="2">Ribbon-helix-helix protein, copG family</fullName>
    </submittedName>
</protein>
<dbReference type="RefSeq" id="WP_015160955.1">
    <property type="nucleotide sequence ID" value="NC_019697.1"/>
</dbReference>
<dbReference type="GO" id="GO:0006355">
    <property type="term" value="P:regulation of DNA-templated transcription"/>
    <property type="evidence" value="ECO:0007669"/>
    <property type="project" value="InterPro"/>
</dbReference>
<dbReference type="InterPro" id="IPR013321">
    <property type="entry name" value="Arc_rbn_hlx_hlx"/>
</dbReference>
<dbReference type="HOGENOM" id="CLU_197526_0_0_3"/>
<evidence type="ECO:0000313" key="3">
    <source>
        <dbReference type="Proteomes" id="UP000010366"/>
    </source>
</evidence>
<reference evidence="2 3" key="1">
    <citation type="submission" date="2012-05" db="EMBL/GenBank/DDBJ databases">
        <title>Finished chromosome of genome of Chamaesiphon sp. PCC 6605.</title>
        <authorList>
            <consortium name="US DOE Joint Genome Institute"/>
            <person name="Gugger M."/>
            <person name="Coursin T."/>
            <person name="Rippka R."/>
            <person name="Tandeau De Marsac N."/>
            <person name="Huntemann M."/>
            <person name="Wei C.-L."/>
            <person name="Han J."/>
            <person name="Detter J.C."/>
            <person name="Han C."/>
            <person name="Tapia R."/>
            <person name="Chen A."/>
            <person name="Kyrpides N."/>
            <person name="Mavromatis K."/>
            <person name="Markowitz V."/>
            <person name="Szeto E."/>
            <person name="Ivanova N."/>
            <person name="Pagani I."/>
            <person name="Pati A."/>
            <person name="Goodwin L."/>
            <person name="Nordberg H.P."/>
            <person name="Cantor M.N."/>
            <person name="Hua S.X."/>
            <person name="Woyke T."/>
            <person name="Kerfeld C.A."/>
        </authorList>
    </citation>
    <scope>NUCLEOTIDE SEQUENCE [LARGE SCALE GENOMIC DNA]</scope>
    <source>
        <strain evidence="3">ATCC 27169 / PCC 6605</strain>
    </source>
</reference>
<name>K9UJ73_CHAP6</name>
<dbReference type="Proteomes" id="UP000010366">
    <property type="component" value="Chromosome"/>
</dbReference>
<evidence type="ECO:0000313" key="2">
    <source>
        <dbReference type="EMBL" id="AFY94840.1"/>
    </source>
</evidence>
<dbReference type="SUPFAM" id="SSF47598">
    <property type="entry name" value="Ribbon-helix-helix"/>
    <property type="match status" value="1"/>
</dbReference>
<organism evidence="2 3">
    <name type="scientific">Chamaesiphon minutus (strain ATCC 27169 / PCC 6605)</name>
    <dbReference type="NCBI Taxonomy" id="1173020"/>
    <lineage>
        <taxon>Bacteria</taxon>
        <taxon>Bacillati</taxon>
        <taxon>Cyanobacteriota</taxon>
        <taxon>Cyanophyceae</taxon>
        <taxon>Gomontiellales</taxon>
        <taxon>Chamaesiphonaceae</taxon>
        <taxon>Chamaesiphon</taxon>
    </lineage>
</organism>
<evidence type="ECO:0000259" key="1">
    <source>
        <dbReference type="Pfam" id="PF01402"/>
    </source>
</evidence>
<feature type="domain" description="Ribbon-helix-helix protein CopG" evidence="1">
    <location>
        <begin position="3"/>
        <end position="40"/>
    </location>
</feature>
<proteinExistence type="predicted"/>
<dbReference type="OrthoDB" id="490626at2"/>
<sequence length="65" mass="7412">MASITIAIPDEQLEKLQQLARESKVSTEDLVRANLEDWLANSNDDFTQSASYVLKKNAELYRRLA</sequence>
<dbReference type="InterPro" id="IPR002145">
    <property type="entry name" value="CopG"/>
</dbReference>
<dbReference type="eggNOG" id="ENOG5033680">
    <property type="taxonomic scope" value="Bacteria"/>
</dbReference>
<accession>K9UJ73</accession>
<dbReference type="KEGG" id="cmp:Cha6605_3872"/>